<dbReference type="PROSITE" id="PS00141">
    <property type="entry name" value="ASP_PROTEASE"/>
    <property type="match status" value="1"/>
</dbReference>
<dbReference type="Pfam" id="PF03564">
    <property type="entry name" value="DUF1759"/>
    <property type="match status" value="1"/>
</dbReference>
<dbReference type="PANTHER" id="PTHR47331:SF5">
    <property type="entry name" value="RIBONUCLEASE H"/>
    <property type="match status" value="1"/>
</dbReference>
<keyword evidence="1" id="KW-0175">Coiled coil</keyword>
<evidence type="ECO:0000256" key="2">
    <source>
        <dbReference type="SAM" id="MobiDB-lite"/>
    </source>
</evidence>
<dbReference type="PANTHER" id="PTHR47331">
    <property type="entry name" value="PHD-TYPE DOMAIN-CONTAINING PROTEIN"/>
    <property type="match status" value="1"/>
</dbReference>
<evidence type="ECO:0000313" key="3">
    <source>
        <dbReference type="EMBL" id="CAB3977716.1"/>
    </source>
</evidence>
<gene>
    <name evidence="3" type="ORF">PACLA_8A033873</name>
</gene>
<dbReference type="InterPro" id="IPR005312">
    <property type="entry name" value="DUF1759"/>
</dbReference>
<accession>A0A7D9H7T9</accession>
<dbReference type="EMBL" id="CACRXK020000064">
    <property type="protein sequence ID" value="CAB3977716.1"/>
    <property type="molecule type" value="Genomic_DNA"/>
</dbReference>
<comment type="caution">
    <text evidence="3">The sequence shown here is derived from an EMBL/GenBank/DDBJ whole genome shotgun (WGS) entry which is preliminary data.</text>
</comment>
<evidence type="ECO:0000256" key="1">
    <source>
        <dbReference type="SAM" id="Coils"/>
    </source>
</evidence>
<dbReference type="AlphaFoldDB" id="A0A7D9H7T9"/>
<dbReference type="InterPro" id="IPR001969">
    <property type="entry name" value="Aspartic_peptidase_AS"/>
</dbReference>
<feature type="region of interest" description="Disordered" evidence="2">
    <location>
        <begin position="98"/>
        <end position="127"/>
    </location>
</feature>
<dbReference type="InterPro" id="IPR021109">
    <property type="entry name" value="Peptidase_aspartic_dom_sf"/>
</dbReference>
<dbReference type="GO" id="GO:0004190">
    <property type="term" value="F:aspartic-type endopeptidase activity"/>
    <property type="evidence" value="ECO:0007669"/>
    <property type="project" value="InterPro"/>
</dbReference>
<name>A0A7D9H7T9_PARCT</name>
<dbReference type="Gene3D" id="2.40.70.10">
    <property type="entry name" value="Acid Proteases"/>
    <property type="match status" value="1"/>
</dbReference>
<feature type="coiled-coil region" evidence="1">
    <location>
        <begin position="36"/>
        <end position="63"/>
    </location>
</feature>
<keyword evidence="4" id="KW-1185">Reference proteome</keyword>
<evidence type="ECO:0000313" key="4">
    <source>
        <dbReference type="Proteomes" id="UP001152795"/>
    </source>
</evidence>
<dbReference type="Proteomes" id="UP001152795">
    <property type="component" value="Unassembled WGS sequence"/>
</dbReference>
<dbReference type="GO" id="GO:0006508">
    <property type="term" value="P:proteolysis"/>
    <property type="evidence" value="ECO:0007669"/>
    <property type="project" value="InterPro"/>
</dbReference>
<feature type="compositionally biased region" description="Polar residues" evidence="2">
    <location>
        <begin position="104"/>
        <end position="116"/>
    </location>
</feature>
<proteinExistence type="predicted"/>
<organism evidence="3 4">
    <name type="scientific">Paramuricea clavata</name>
    <name type="common">Red gorgonian</name>
    <name type="synonym">Violescent sea-whip</name>
    <dbReference type="NCBI Taxonomy" id="317549"/>
    <lineage>
        <taxon>Eukaryota</taxon>
        <taxon>Metazoa</taxon>
        <taxon>Cnidaria</taxon>
        <taxon>Anthozoa</taxon>
        <taxon>Octocorallia</taxon>
        <taxon>Malacalcyonacea</taxon>
        <taxon>Plexauridae</taxon>
        <taxon>Paramuricea</taxon>
    </lineage>
</organism>
<reference evidence="3" key="1">
    <citation type="submission" date="2020-04" db="EMBL/GenBank/DDBJ databases">
        <authorList>
            <person name="Alioto T."/>
            <person name="Alioto T."/>
            <person name="Gomez Garrido J."/>
        </authorList>
    </citation>
    <scope>NUCLEOTIDE SEQUENCE</scope>
    <source>
        <strain evidence="3">A484AB</strain>
    </source>
</reference>
<protein>
    <submittedName>
        <fullName evidence="3">PREDICTED: uncharacterized protein LOC107334806</fullName>
    </submittedName>
</protein>
<sequence length="658" mass="75075">MSELLKEAKISRRNAKATLTRAGKTLRHTLHVQRPAEEVKQSLTKLQEAYEKLITKHEELTKLIEDDAEFETEEAWLADCQEAFMNFEIEGKKHLDEAAKQVSKENITNSQPSASDAHNENNSDQNENNNVNLEQVLADNALSVSTGSQPVTTGGEGIGTNYDAAWEYLDSIYGYPRVVSDTVMQDIVKFRAVNSDEDGRFCELVHLVKRSYNTLKEVGLPNDMDNSHMLSIIEKKMCVDDRKVWSRDLEKDKKTASLHGLMTWMNVEMKSRMRASAPLRTSTKHSINHLKQFQGGEDQFSNHRCWLCKTSSHWVDQCPKFSSLNHDQRLQCAREHHACYSCLKRASRNHRMSNCSRRKQCMEKENGVQCVHFHHPLYRNGSQRADVTSVTTDQEALLPVISVNIDGENNLYKRGNVLLDSGAQLSLIRQETAETLGLEGDNISITLTKVGGEEEEISTKVYKIQVSPPDSNKRFVIKAEETNGSIRSSNDSERECYRLQCIFDMEELIRVTAWVLWLKNNLMAKIKPGNEARKANQAPLTPEELEQSRIYWIKHTQTSLEERVKKNEFKMLTPFVDADGIIRVRGRVDNAVVSYETKHPVLLPYSHRVSRLITEEAHRCGHSGIATTAAKTRRMYWIIRVHDIAKAVKFKCVVSSNE</sequence>